<comment type="caution">
    <text evidence="1">The sequence shown here is derived from an EMBL/GenBank/DDBJ whole genome shotgun (WGS) entry which is preliminary data.</text>
</comment>
<organism evidence="1 2">
    <name type="scientific">Micromonospora endolithica</name>
    <dbReference type="NCBI Taxonomy" id="230091"/>
    <lineage>
        <taxon>Bacteria</taxon>
        <taxon>Bacillati</taxon>
        <taxon>Actinomycetota</taxon>
        <taxon>Actinomycetes</taxon>
        <taxon>Micromonosporales</taxon>
        <taxon>Micromonosporaceae</taxon>
        <taxon>Micromonospora</taxon>
    </lineage>
</organism>
<evidence type="ECO:0000313" key="2">
    <source>
        <dbReference type="Proteomes" id="UP000281726"/>
    </source>
</evidence>
<proteinExistence type="predicted"/>
<dbReference type="EMBL" id="RBAK01000021">
    <property type="protein sequence ID" value="RKN38488.1"/>
    <property type="molecule type" value="Genomic_DNA"/>
</dbReference>
<accession>A0A3A9YR54</accession>
<dbReference type="Proteomes" id="UP000281726">
    <property type="component" value="Unassembled WGS sequence"/>
</dbReference>
<dbReference type="AlphaFoldDB" id="A0A3A9YR54"/>
<name>A0A3A9YR54_9ACTN</name>
<sequence length="60" mass="6495">MGERYVAYAEARDSGQTAKAALLAAAVADDVPAWRDEVHRLELLRRELADALDRLTGGAV</sequence>
<gene>
    <name evidence="1" type="ORF">D7223_31210</name>
</gene>
<keyword evidence="2" id="KW-1185">Reference proteome</keyword>
<protein>
    <submittedName>
        <fullName evidence="1">Uncharacterized protein</fullName>
    </submittedName>
</protein>
<evidence type="ECO:0000313" key="1">
    <source>
        <dbReference type="EMBL" id="RKN38488.1"/>
    </source>
</evidence>
<reference evidence="1 2" key="1">
    <citation type="journal article" date="2004" name="Syst. Appl. Microbiol.">
        <title>Cryptoendolithic actinomycetes from antarctic sandstone rock samples: Micromonospora endolithica sp. nov. and two isolates related to Micromonospora coerulea Jensen 1932.</title>
        <authorList>
            <person name="Hirsch P."/>
            <person name="Mevs U."/>
            <person name="Kroppenstedt R.M."/>
            <person name="Schumann P."/>
            <person name="Stackebrandt E."/>
        </authorList>
    </citation>
    <scope>NUCLEOTIDE SEQUENCE [LARGE SCALE GENOMIC DNA]</scope>
    <source>
        <strain evidence="1 2">JCM 12677</strain>
    </source>
</reference>